<evidence type="ECO:0000256" key="2">
    <source>
        <dbReference type="ARBA" id="ARBA00023110"/>
    </source>
</evidence>
<dbReference type="EMBL" id="CP036280">
    <property type="protein sequence ID" value="QDU71179.1"/>
    <property type="molecule type" value="Genomic_DNA"/>
</dbReference>
<evidence type="ECO:0000313" key="5">
    <source>
        <dbReference type="EMBL" id="QDU71179.1"/>
    </source>
</evidence>
<dbReference type="PANTHER" id="PTHR45625:SF4">
    <property type="entry name" value="PEPTIDYLPROLYL ISOMERASE DOMAIN AND WD REPEAT-CONTAINING PROTEIN 1"/>
    <property type="match status" value="1"/>
</dbReference>
<dbReference type="Pfam" id="PF00160">
    <property type="entry name" value="Pro_isomerase"/>
    <property type="match status" value="2"/>
</dbReference>
<feature type="domain" description="PPIase cyclophilin-type" evidence="4">
    <location>
        <begin position="69"/>
        <end position="230"/>
    </location>
</feature>
<dbReference type="InterPro" id="IPR013783">
    <property type="entry name" value="Ig-like_fold"/>
</dbReference>
<dbReference type="PRINTS" id="PR00153">
    <property type="entry name" value="CSAPPISMRASE"/>
</dbReference>
<keyword evidence="2" id="KW-0697">Rotamase</keyword>
<protein>
    <recommendedName>
        <fullName evidence="1">peptidylprolyl isomerase</fullName>
        <ecNumber evidence="1">5.2.1.8</ecNumber>
    </recommendedName>
</protein>
<dbReference type="Gene3D" id="2.60.40.10">
    <property type="entry name" value="Immunoglobulins"/>
    <property type="match status" value="2"/>
</dbReference>
<proteinExistence type="predicted"/>
<dbReference type="OrthoDB" id="270889at2"/>
<feature type="domain" description="PPIase cyclophilin-type" evidence="4">
    <location>
        <begin position="1429"/>
        <end position="1593"/>
    </location>
</feature>
<dbReference type="InterPro" id="IPR002130">
    <property type="entry name" value="Cyclophilin-type_PPIase_dom"/>
</dbReference>
<evidence type="ECO:0000313" key="6">
    <source>
        <dbReference type="Proteomes" id="UP000320386"/>
    </source>
</evidence>
<reference evidence="5 6" key="1">
    <citation type="submission" date="2019-02" db="EMBL/GenBank/DDBJ databases">
        <title>Deep-cultivation of Planctomycetes and their phenomic and genomic characterization uncovers novel biology.</title>
        <authorList>
            <person name="Wiegand S."/>
            <person name="Jogler M."/>
            <person name="Boedeker C."/>
            <person name="Pinto D."/>
            <person name="Vollmers J."/>
            <person name="Rivas-Marin E."/>
            <person name="Kohn T."/>
            <person name="Peeters S.H."/>
            <person name="Heuer A."/>
            <person name="Rast P."/>
            <person name="Oberbeckmann S."/>
            <person name="Bunk B."/>
            <person name="Jeske O."/>
            <person name="Meyerdierks A."/>
            <person name="Storesund J.E."/>
            <person name="Kallscheuer N."/>
            <person name="Luecker S."/>
            <person name="Lage O.M."/>
            <person name="Pohl T."/>
            <person name="Merkel B.J."/>
            <person name="Hornburger P."/>
            <person name="Mueller R.-W."/>
            <person name="Bruemmer F."/>
            <person name="Labrenz M."/>
            <person name="Spormann A.M."/>
            <person name="Op den Camp H."/>
            <person name="Overmann J."/>
            <person name="Amann R."/>
            <person name="Jetten M.S.M."/>
            <person name="Mascher T."/>
            <person name="Medema M.H."/>
            <person name="Devos D.P."/>
            <person name="Kaster A.-K."/>
            <person name="Ovreas L."/>
            <person name="Rohde M."/>
            <person name="Galperin M.Y."/>
            <person name="Jogler C."/>
        </authorList>
    </citation>
    <scope>NUCLEOTIDE SEQUENCE [LARGE SCALE GENOMIC DNA]</scope>
    <source>
        <strain evidence="5 6">Pan265</strain>
    </source>
</reference>
<dbReference type="KEGG" id="mcad:Pan265_10280"/>
<keyword evidence="6" id="KW-1185">Reference proteome</keyword>
<evidence type="ECO:0000256" key="3">
    <source>
        <dbReference type="ARBA" id="ARBA00023235"/>
    </source>
</evidence>
<dbReference type="Proteomes" id="UP000320386">
    <property type="component" value="Chromosome"/>
</dbReference>
<dbReference type="Gene3D" id="2.40.100.10">
    <property type="entry name" value="Cyclophilin-like"/>
    <property type="match status" value="2"/>
</dbReference>
<name>A0A518BW21_9BACT</name>
<gene>
    <name evidence="5" type="ORF">Pan265_10280</name>
</gene>
<sequence>MSLIRMIGRSFERGADEVAEPVARLETLEDRVLLSAVVENAIEDIVFPNRTEQTIDLFEVFSDTDVYRFTLSDSLGTADDFFDVRLFEDETPLTAANFRQYADQDLWDGTVIHRSVEDFIVQGGGFTVDPVDSTISEITDFDPVTNEPGISNTRGTIAMAKLGGDPNSATNQWFFNLGDNSQNLDNQNGGFTAFGEVLDDGMDVVDAIAALQTEDFTSSNGAFSDTPVRDPDADPLLDDENLVVFSSIDSLLDTFEIVSNSDAGVVTAAIVDGQLQLEFTPGATGTSTIVIRATYIDGSVVEDEFTVQTTRDNAPDLSAAITSNIPAVIETGSTAATAGLISTTFTNTGNAALAAGSSFFASYLLRPSDALDSSSDITIGTGTFVVQPGGLGVGEDWTPAGVNVTVPAGLTLESYDLIVSIDTNDDLEERAEYDNEVVTGEVVTIADAETDLRAIGVTSSLDNQVSYYGQTASASGTATLSVQNLGESLLGTTTVDVRLSLRSVGAEDDSADILLTDTTIDLIDLYTGDSGTFDIDITLPAILPVGAYQLLAEIDPDGNLNEDAGADENNAAITSTVLVSVLEPRDLSIEVDGLSSTAALTAGTAETRQISLTIRNLLASIEGQDVDVQFALRPAGGGTDVQLQQTTFALNDLDTFEQQSFAGINLAFPDDLETGTYSLVATLFVNADDHAVEDFQPANNEFVFGVTLDVDEAVDEPRFTSDIVENTFPTNWVAGNELTGQVTLRLTNNGDLINSGTTITIDFLLRAALLDGPDDNFNTAVLTSHDHTFSADVAEGESVDIVIDVTLPDTVTLIDLNPVADPAAATDPTPYGLIAIVDTGLVVDDDPDLANHEVSGPAIFYYSQALFDVSGLDGRDLGVTVDGVTGLSDGSFIDSSSSNSGAITFTVTNTGLDVLGANYGDVKYQVVLRPVGGGNDVVLVAEGDNAGLDLSALDVGATLQQAVNYTIPAGQVNGPYELLVIVNDDSKQLEGSPVNNTARVAGVTLATVALPEADITDSTLPERVDQTETNAAVTVELSNNGLDIAAGTEVSISIVLRQAGEDDIEIGSSVFNLVGDLVRGTPLTEVVNVTIDAGTTVGTYTVIAVVTIDGVGDPLTVAGDAVRVVAGPNLSGSITDASTPPEYIAEGQASNGQSLTVLLRNDLLDIGAATIDLVVIARPIDAMDDSGDVTLHTEAGIVLDGLAAGSSLAPLVINYDIDDDGPDTLTAGTYRVLVLIDSGDALTEENEADNTLIGPSFTVATGPDLTGDLTLRPGTEAGFDAGAGGIIRVTLDILVGILDVPGGQADVTVTFGLRPELGGAIVDLGSFVVPIAGRAVDSSDPRDFDLTLPADTPEGAYAVVAFIDSDTPAQSDPGDATEDDETNNTAEAYVSVGSPEIVNDIDDVVTSSSTEDHVINLFDVFDQGNDLYRVDLTHAIGGTDFFILQLRTGDAPLTVDAFSAFADSGAYDNSFFQHLIDNDAQTSLLAGGYVLDPASDRIRRVSSSSVIASEASLSNTRGTVTWFGSSLETAIASSMWSINTEDNSEGLDATGATVFGQVIRGGMEVIDAIMGLGTANLGLSNETTFTNTPLREIRESDPVDLPSDLVLFDSVREDITFTFSEAGDDVVDASINADGELVLDFINGAVGTESITVTATDAYGQMVSTTFDVTTSPAPDLTGELTMSSLGEDTRWLAGRTHNLRVSLELTNAGATSVAPSTDPIAVTFALRPVDAVTDFNDVVLKTVFVDVSGLASGGTLDLNNVALQVPGTAGVGRYDVVALIDGGDVVAEADESNNVARRPDANASTGTVEITGPTVDLGIDFGSNLSLDRYDGLTSGDGTRIRVPLEITQLGTGTLTPFSFRQPVGSQVQVSRQVFVQMYARPVGAVDDSQDVLLTVNNGEAVPVTITGLRGGQTRRMMVTALLPAGMDTGDYRLVAVVDANNLVDEANLAGDGEDNNIALSPDGAGDTLTVGTRGFVDLEADIARETLPASVLSSDALRGVVIVSIENTGNVATLRSSRVSLELTAEAPDGTTVVLGTAENVRVGNLRPGIARNINVRVNLPEGLPADYDVASQDWTITATITAFEDIEDEDAANDADDFTMEVVNRRVDLGVEVDTSRLPAEIDAGQTLRVPVTVTNSGTDTVVRGTMASFKVYARPFGAGDNTTDVLLPRAVRLTEETLVNIGNLGADRSKRVMLNVLVPPGVTPADGDNPLASGAYQIVVVVDEAVAPDRGDVEEWDGTPGSTAADALASNSDVGAGSVDITNGTVDLGVSLDRVNLPAALGRFDPIKGTAHVVITNLGDLALPRGQRVDITVVFTPADENSVASDRVVATLENVSVSGLRSGQSLRKVVRIDRPEGMGLDTVWELQATVTPVTTLAEESTENNTSANDQDGEPVRLVVFSPDSANGYIDLAATANGTVNLPNNLTAGSNAVLRLPVTVTNLGMDLATGAKVTLTATAGLIGGGGNPEFVFTLPLTNGSTSQVLNVSRLASGKSKNANMAVRLPAGMPTGNYRIFVTAEIEGEATGAPYADFMPSPATNNKATVVNSATILSDGQTDLDIIFTEGNTSFPQNFSRSAAGDETPMGSLNLFVRNVGTSRLGVNQLVNVKLYAVNVNDLADETELVVLPSASVDGLRPGESVPLEMNIVHLANTLEVDEYRFELELATEPELAEVDNRSRFVVYDSVTVTA</sequence>
<dbReference type="PROSITE" id="PS50072">
    <property type="entry name" value="CSA_PPIASE_2"/>
    <property type="match status" value="2"/>
</dbReference>
<accession>A0A518BW21</accession>
<dbReference type="RefSeq" id="WP_145445311.1">
    <property type="nucleotide sequence ID" value="NZ_CP036280.1"/>
</dbReference>
<organism evidence="5 6">
    <name type="scientific">Mucisphaera calidilacus</name>
    <dbReference type="NCBI Taxonomy" id="2527982"/>
    <lineage>
        <taxon>Bacteria</taxon>
        <taxon>Pseudomonadati</taxon>
        <taxon>Planctomycetota</taxon>
        <taxon>Phycisphaerae</taxon>
        <taxon>Phycisphaerales</taxon>
        <taxon>Phycisphaeraceae</taxon>
        <taxon>Mucisphaera</taxon>
    </lineage>
</organism>
<dbReference type="EC" id="5.2.1.8" evidence="1"/>
<dbReference type="SUPFAM" id="SSF50891">
    <property type="entry name" value="Cyclophilin-like"/>
    <property type="match status" value="2"/>
</dbReference>
<dbReference type="InterPro" id="IPR029000">
    <property type="entry name" value="Cyclophilin-like_dom_sf"/>
</dbReference>
<evidence type="ECO:0000259" key="4">
    <source>
        <dbReference type="PROSITE" id="PS50072"/>
    </source>
</evidence>
<evidence type="ECO:0000256" key="1">
    <source>
        <dbReference type="ARBA" id="ARBA00013194"/>
    </source>
</evidence>
<dbReference type="GO" id="GO:0003755">
    <property type="term" value="F:peptidyl-prolyl cis-trans isomerase activity"/>
    <property type="evidence" value="ECO:0007669"/>
    <property type="project" value="UniProtKB-KW"/>
</dbReference>
<dbReference type="PANTHER" id="PTHR45625">
    <property type="entry name" value="PEPTIDYL-PROLYL CIS-TRANS ISOMERASE-RELATED"/>
    <property type="match status" value="1"/>
</dbReference>
<keyword evidence="3 5" id="KW-0413">Isomerase</keyword>
<dbReference type="InterPro" id="IPR044666">
    <property type="entry name" value="Cyclophilin_A-like"/>
</dbReference>